<dbReference type="InterPro" id="IPR015683">
    <property type="entry name" value="Ionotropic_Glu_rcpt"/>
</dbReference>
<keyword evidence="1" id="KW-1133">Transmembrane helix</keyword>
<dbReference type="SUPFAM" id="SSF53850">
    <property type="entry name" value="Periplasmic binding protein-like II"/>
    <property type="match status" value="1"/>
</dbReference>
<keyword evidence="1" id="KW-0812">Transmembrane</keyword>
<dbReference type="Proteomes" id="UP000187203">
    <property type="component" value="Unassembled WGS sequence"/>
</dbReference>
<evidence type="ECO:0000256" key="1">
    <source>
        <dbReference type="SAM" id="Phobius"/>
    </source>
</evidence>
<feature type="transmembrane region" description="Helical" evidence="1">
    <location>
        <begin position="110"/>
        <end position="132"/>
    </location>
</feature>
<reference evidence="3" key="1">
    <citation type="submission" date="2013-09" db="EMBL/GenBank/DDBJ databases">
        <title>Corchorus olitorius genome sequencing.</title>
        <authorList>
            <person name="Alam M."/>
            <person name="Haque M.S."/>
            <person name="Islam M.S."/>
            <person name="Emdad E.M."/>
            <person name="Islam M.M."/>
            <person name="Ahmed B."/>
            <person name="Halim A."/>
            <person name="Hossen Q.M.M."/>
            <person name="Hossain M.Z."/>
            <person name="Ahmed R."/>
            <person name="Khan M.M."/>
            <person name="Islam R."/>
            <person name="Rashid M.M."/>
            <person name="Khan S.A."/>
            <person name="Rahman M.S."/>
            <person name="Alam M."/>
            <person name="Yahiya A.S."/>
            <person name="Khan M.S."/>
            <person name="Azam M.S."/>
            <person name="Haque T."/>
            <person name="Lashkar M.Z.H."/>
            <person name="Akhand A.I."/>
            <person name="Morshed G."/>
            <person name="Roy S."/>
            <person name="Uddin K.S."/>
            <person name="Rabeya T."/>
            <person name="Hossain A.S."/>
            <person name="Chowdhury A."/>
            <person name="Snigdha A.R."/>
            <person name="Mortoza M.S."/>
            <person name="Matin S.A."/>
            <person name="Hoque S.M.E."/>
            <person name="Islam M.K."/>
            <person name="Roy D.K."/>
            <person name="Haider R."/>
            <person name="Moosa M.M."/>
            <person name="Elias S.M."/>
            <person name="Hasan A.M."/>
            <person name="Jahan S."/>
            <person name="Shafiuddin M."/>
            <person name="Mahmood N."/>
            <person name="Shommy N.S."/>
        </authorList>
    </citation>
    <scope>NUCLEOTIDE SEQUENCE [LARGE SCALE GENOMIC DNA]</scope>
    <source>
        <strain evidence="3">cv. O-4</strain>
    </source>
</reference>
<keyword evidence="2" id="KW-0675">Receptor</keyword>
<comment type="caution">
    <text evidence="2">The sequence shown here is derived from an EMBL/GenBank/DDBJ whole genome shotgun (WGS) entry which is preliminary data.</text>
</comment>
<feature type="transmembrane region" description="Helical" evidence="1">
    <location>
        <begin position="65"/>
        <end position="83"/>
    </location>
</feature>
<gene>
    <name evidence="2" type="ORF">COLO4_11412</name>
</gene>
<proteinExistence type="predicted"/>
<keyword evidence="1" id="KW-0472">Membrane</keyword>
<sequence length="307" mass="35147">MWKGFDAAVGDTGFGFGFTKMVWRKRNTEVTWSSQLSPDFTMVVHEKPTGLNKFWWFLSPFTTELWLTLLSLTLFTGFVFWIIERQNEDGPSLIQALLFFLQRASPRNSLTYFVLAPWSLLVLVLIATYTSILTSMITSSETESEPSCLLMENFKIKNDRIGCDGDSIIFPYLVEILGFEKENIKNISQSSIDDYEKALSSGNIKAAFFSTHYADLFLAKYNKGFTAWEPIRNLYGSAVVFPRGSPFLREMSQLKEMQLRFNNCTVNHDHSYDNKTLLGELLDSGNVDGQRFLDVAHNFVFSKPEEK</sequence>
<evidence type="ECO:0000313" key="3">
    <source>
        <dbReference type="Proteomes" id="UP000187203"/>
    </source>
</evidence>
<dbReference type="OrthoDB" id="999866at2759"/>
<dbReference type="AlphaFoldDB" id="A0A1R3K4L5"/>
<keyword evidence="3" id="KW-1185">Reference proteome</keyword>
<dbReference type="SUPFAM" id="SSF81324">
    <property type="entry name" value="Voltage-gated potassium channels"/>
    <property type="match status" value="1"/>
</dbReference>
<dbReference type="PANTHER" id="PTHR18966">
    <property type="entry name" value="IONOTROPIC GLUTAMATE RECEPTOR"/>
    <property type="match status" value="1"/>
</dbReference>
<dbReference type="STRING" id="93759.A0A1R3K4L5"/>
<dbReference type="EMBL" id="AWUE01014694">
    <property type="protein sequence ID" value="OMP02030.1"/>
    <property type="molecule type" value="Genomic_DNA"/>
</dbReference>
<evidence type="ECO:0000313" key="2">
    <source>
        <dbReference type="EMBL" id="OMP02030.1"/>
    </source>
</evidence>
<protein>
    <submittedName>
        <fullName evidence="2">Ionotropic glutamate receptor</fullName>
    </submittedName>
</protein>
<organism evidence="2 3">
    <name type="scientific">Corchorus olitorius</name>
    <dbReference type="NCBI Taxonomy" id="93759"/>
    <lineage>
        <taxon>Eukaryota</taxon>
        <taxon>Viridiplantae</taxon>
        <taxon>Streptophyta</taxon>
        <taxon>Embryophyta</taxon>
        <taxon>Tracheophyta</taxon>
        <taxon>Spermatophyta</taxon>
        <taxon>Magnoliopsida</taxon>
        <taxon>eudicotyledons</taxon>
        <taxon>Gunneridae</taxon>
        <taxon>Pentapetalae</taxon>
        <taxon>rosids</taxon>
        <taxon>malvids</taxon>
        <taxon>Malvales</taxon>
        <taxon>Malvaceae</taxon>
        <taxon>Grewioideae</taxon>
        <taxon>Apeibeae</taxon>
        <taxon>Corchorus</taxon>
    </lineage>
</organism>
<accession>A0A1R3K4L5</accession>
<dbReference type="Gene3D" id="1.10.287.70">
    <property type="match status" value="1"/>
</dbReference>
<name>A0A1R3K4L5_9ROSI</name>